<dbReference type="GO" id="GO:0003677">
    <property type="term" value="F:DNA binding"/>
    <property type="evidence" value="ECO:0007669"/>
    <property type="project" value="UniProtKB-KW"/>
</dbReference>
<feature type="coiled-coil region" evidence="6">
    <location>
        <begin position="242"/>
        <end position="269"/>
    </location>
</feature>
<proteinExistence type="predicted"/>
<keyword evidence="9" id="KW-1185">Reference proteome</keyword>
<protein>
    <recommendedName>
        <fullName evidence="7">Peptidase S24/S26A/S26B/S26C domain-containing protein</fullName>
    </recommendedName>
</protein>
<dbReference type="GO" id="GO:0016020">
    <property type="term" value="C:membrane"/>
    <property type="evidence" value="ECO:0007669"/>
    <property type="project" value="InterPro"/>
</dbReference>
<dbReference type="EMBL" id="BLBC01000011">
    <property type="protein sequence ID" value="GET46467.1"/>
    <property type="molecule type" value="Genomic_DNA"/>
</dbReference>
<evidence type="ECO:0000256" key="5">
    <source>
        <dbReference type="ARBA" id="ARBA00023163"/>
    </source>
</evidence>
<evidence type="ECO:0000259" key="7">
    <source>
        <dbReference type="Pfam" id="PF00717"/>
    </source>
</evidence>
<dbReference type="GO" id="GO:0006508">
    <property type="term" value="P:proteolysis"/>
    <property type="evidence" value="ECO:0007669"/>
    <property type="project" value="UniProtKB-KW"/>
</dbReference>
<keyword evidence="3" id="KW-0805">Transcription regulation</keyword>
<gene>
    <name evidence="8" type="ORF">RCZ01_17690</name>
</gene>
<dbReference type="InterPro" id="IPR019756">
    <property type="entry name" value="Pept_S26A_signal_pept_1_Ser-AS"/>
</dbReference>
<keyword evidence="4" id="KW-0238">DNA-binding</keyword>
<dbReference type="GO" id="GO:0004252">
    <property type="term" value="F:serine-type endopeptidase activity"/>
    <property type="evidence" value="ECO:0007669"/>
    <property type="project" value="InterPro"/>
</dbReference>
<reference evidence="9" key="1">
    <citation type="journal article" date="2020" name="Int. J. Syst. Evol. Microbiol.">
        <title>Capnocytophaga felis sp. nov. isolated from the feline oral cavity.</title>
        <authorList>
            <person name="Suzuki M."/>
            <person name="Umeda K."/>
            <person name="Kimura M."/>
            <person name="Imaoka K."/>
            <person name="Morikawa S."/>
            <person name="Maeda K."/>
        </authorList>
    </citation>
    <scope>NUCLEOTIDE SEQUENCE [LARGE SCALE GENOMIC DNA]</scope>
    <source>
        <strain evidence="9">KC07070</strain>
    </source>
</reference>
<accession>A0A5M4BB55</accession>
<dbReference type="CDD" id="cd06462">
    <property type="entry name" value="Peptidase_S24_S26"/>
    <property type="match status" value="1"/>
</dbReference>
<dbReference type="PROSITE" id="PS00501">
    <property type="entry name" value="SPASE_I_1"/>
    <property type="match status" value="1"/>
</dbReference>
<dbReference type="PANTHER" id="PTHR40661">
    <property type="match status" value="1"/>
</dbReference>
<keyword evidence="2" id="KW-0378">Hydrolase</keyword>
<dbReference type="SUPFAM" id="SSF51306">
    <property type="entry name" value="LexA/Signal peptidase"/>
    <property type="match status" value="1"/>
</dbReference>
<keyword evidence="5" id="KW-0804">Transcription</keyword>
<dbReference type="InterPro" id="IPR036286">
    <property type="entry name" value="LexA/Signal_pep-like_sf"/>
</dbReference>
<dbReference type="Gene3D" id="2.10.109.10">
    <property type="entry name" value="Umud Fragment, subunit A"/>
    <property type="match status" value="1"/>
</dbReference>
<feature type="domain" description="Peptidase S24/S26A/S26B/S26C" evidence="7">
    <location>
        <begin position="107"/>
        <end position="218"/>
    </location>
</feature>
<evidence type="ECO:0000256" key="1">
    <source>
        <dbReference type="ARBA" id="ARBA00022670"/>
    </source>
</evidence>
<name>A0A5M4BB55_9FLAO</name>
<dbReference type="RefSeq" id="WP_155285096.1">
    <property type="nucleotide sequence ID" value="NZ_BLBC01000011.1"/>
</dbReference>
<comment type="caution">
    <text evidence="8">The sequence shown here is derived from an EMBL/GenBank/DDBJ whole genome shotgun (WGS) entry which is preliminary data.</text>
</comment>
<keyword evidence="6" id="KW-0175">Coiled coil</keyword>
<dbReference type="AlphaFoldDB" id="A0A5M4BB55"/>
<dbReference type="InterPro" id="IPR015927">
    <property type="entry name" value="Peptidase_S24_S26A/B/C"/>
</dbReference>
<evidence type="ECO:0000313" key="8">
    <source>
        <dbReference type="EMBL" id="GET46467.1"/>
    </source>
</evidence>
<dbReference type="Pfam" id="PF00717">
    <property type="entry name" value="Peptidase_S24"/>
    <property type="match status" value="1"/>
</dbReference>
<evidence type="ECO:0000256" key="4">
    <source>
        <dbReference type="ARBA" id="ARBA00023125"/>
    </source>
</evidence>
<evidence type="ECO:0000256" key="3">
    <source>
        <dbReference type="ARBA" id="ARBA00023015"/>
    </source>
</evidence>
<dbReference type="Proteomes" id="UP000398217">
    <property type="component" value="Unassembled WGS sequence"/>
</dbReference>
<dbReference type="PANTHER" id="PTHR40661:SF3">
    <property type="entry name" value="FELS-1 PROPHAGE TRANSCRIPTIONAL REGULATOR"/>
    <property type="match status" value="1"/>
</dbReference>
<evidence type="ECO:0000313" key="9">
    <source>
        <dbReference type="Proteomes" id="UP000398217"/>
    </source>
</evidence>
<evidence type="ECO:0000256" key="6">
    <source>
        <dbReference type="SAM" id="Coils"/>
    </source>
</evidence>
<evidence type="ECO:0000256" key="2">
    <source>
        <dbReference type="ARBA" id="ARBA00022801"/>
    </source>
</evidence>
<keyword evidence="1" id="KW-0645">Protease</keyword>
<sequence>MVVDRILKIIELKGINKSIFYRDTGLSNGFLDKVKDVGVSKIEKILSSYSDINPIWLLTGEGDIFKNEIHPPVEIITPTKVKGRDLMPKVVVVDDADNDRIPLVLIKAQAGYLNGYGDPEYIEKLPTYSVPTLRNGTYRMFQVGGHSMYPTLQNNSYVVGEFVENWEQMSDNRIYVVVTSTEGIIVKRVINRLKEYESLYCKSDNRDYPHISVNVQDIKEVWECKMHLSFEFLDPATNYQKIADLEIEMLKIREEMATQQQQLQRLTTQPPTIIVK</sequence>
<organism evidence="8 9">
    <name type="scientific">Capnocytophaga felis</name>
    <dbReference type="NCBI Taxonomy" id="2267611"/>
    <lineage>
        <taxon>Bacteria</taxon>
        <taxon>Pseudomonadati</taxon>
        <taxon>Bacteroidota</taxon>
        <taxon>Flavobacteriia</taxon>
        <taxon>Flavobacteriales</taxon>
        <taxon>Flavobacteriaceae</taxon>
        <taxon>Capnocytophaga</taxon>
    </lineage>
</organism>
<dbReference type="OrthoDB" id="3831186at2"/>